<keyword evidence="2" id="KW-1185">Reference proteome</keyword>
<reference evidence="1 2" key="1">
    <citation type="submission" date="2020-01" db="EMBL/GenBank/DDBJ databases">
        <title>Sulfitobacter sediminilitoris sp. nov., isolated from a tidal flat.</title>
        <authorList>
            <person name="Park S."/>
            <person name="Yoon J.-H."/>
        </authorList>
    </citation>
    <scope>NUCLEOTIDE SEQUENCE [LARGE SCALE GENOMIC DNA]</scope>
    <source>
        <strain evidence="1 2">JBTF-M27</strain>
    </source>
</reference>
<dbReference type="GO" id="GO:0019867">
    <property type="term" value="C:outer membrane"/>
    <property type="evidence" value="ECO:0007669"/>
    <property type="project" value="InterPro"/>
</dbReference>
<dbReference type="PROSITE" id="PS51257">
    <property type="entry name" value="PROKAR_LIPOPROTEIN"/>
    <property type="match status" value="1"/>
</dbReference>
<gene>
    <name evidence="1" type="ORF">GV827_09780</name>
</gene>
<dbReference type="Gene3D" id="3.30.160.150">
    <property type="entry name" value="Lipoprotein like domain"/>
    <property type="match status" value="1"/>
</dbReference>
<dbReference type="InterPro" id="IPR007485">
    <property type="entry name" value="LPS_assembly_LptE"/>
</dbReference>
<proteinExistence type="predicted"/>
<comment type="caution">
    <text evidence="1">The sequence shown here is derived from an EMBL/GenBank/DDBJ whole genome shotgun (WGS) entry which is preliminary data.</text>
</comment>
<dbReference type="Proteomes" id="UP000468591">
    <property type="component" value="Unassembled WGS sequence"/>
</dbReference>
<dbReference type="GO" id="GO:0043165">
    <property type="term" value="P:Gram-negative-bacterium-type cell outer membrane assembly"/>
    <property type="evidence" value="ECO:0007669"/>
    <property type="project" value="InterPro"/>
</dbReference>
<dbReference type="AlphaFoldDB" id="A0A6P0CC33"/>
<dbReference type="RefSeq" id="WP_164353627.1">
    <property type="nucleotide sequence ID" value="NZ_JAABNT010000005.1"/>
</dbReference>
<evidence type="ECO:0008006" key="3">
    <source>
        <dbReference type="Google" id="ProtNLM"/>
    </source>
</evidence>
<evidence type="ECO:0000313" key="2">
    <source>
        <dbReference type="Proteomes" id="UP000468591"/>
    </source>
</evidence>
<dbReference type="Pfam" id="PF04390">
    <property type="entry name" value="LptE"/>
    <property type="match status" value="1"/>
</dbReference>
<name>A0A6P0CC33_9RHOB</name>
<protein>
    <recommendedName>
        <fullName evidence="3">LPS-assembly lipoprotein</fullName>
    </recommendedName>
</protein>
<accession>A0A6P0CC33</accession>
<dbReference type="EMBL" id="JAABNT010000005">
    <property type="protein sequence ID" value="NEK22695.1"/>
    <property type="molecule type" value="Genomic_DNA"/>
</dbReference>
<evidence type="ECO:0000313" key="1">
    <source>
        <dbReference type="EMBL" id="NEK22695.1"/>
    </source>
</evidence>
<sequence>MLLPDRRFVLLAPLALAACGFTPIYGPGGNGQTLQNRVLVDPPGSQDSYLLVRELEERLGRSSDPAFALSMIINTSEARLAIDREGDTGRFNLIGVVQFSLRSLDSGQVVTSGTVENFVGYSATGTTVETLAGEQDAQKRLMNVIADQIVTRLYAADLGT</sequence>
<organism evidence="1 2">
    <name type="scientific">Sulfitobacter sediminilitoris</name>
    <dbReference type="NCBI Taxonomy" id="2698830"/>
    <lineage>
        <taxon>Bacteria</taxon>
        <taxon>Pseudomonadati</taxon>
        <taxon>Pseudomonadota</taxon>
        <taxon>Alphaproteobacteria</taxon>
        <taxon>Rhodobacterales</taxon>
        <taxon>Roseobacteraceae</taxon>
        <taxon>Sulfitobacter</taxon>
    </lineage>
</organism>